<sequence length="70" mass="7929">MNSEIRALNISNYIGSTLYLIFALTCVSSSILVMYICLTKCSKKSTEIFQFLSLNTAIRLMKKEQLCVIL</sequence>
<evidence type="ECO:0000313" key="2">
    <source>
        <dbReference type="EMBL" id="KXN67046.1"/>
    </source>
</evidence>
<keyword evidence="1" id="KW-1133">Transmembrane helix</keyword>
<evidence type="ECO:0000256" key="1">
    <source>
        <dbReference type="SAM" id="Phobius"/>
    </source>
</evidence>
<feature type="transmembrane region" description="Helical" evidence="1">
    <location>
        <begin position="18"/>
        <end position="38"/>
    </location>
</feature>
<evidence type="ECO:0000313" key="3">
    <source>
        <dbReference type="Proteomes" id="UP000070444"/>
    </source>
</evidence>
<dbReference type="EMBL" id="KQ964665">
    <property type="protein sequence ID" value="KXN67046.1"/>
    <property type="molecule type" value="Genomic_DNA"/>
</dbReference>
<proteinExistence type="predicted"/>
<gene>
    <name evidence="2" type="ORF">CONCODRAFT_10967</name>
</gene>
<keyword evidence="1" id="KW-0472">Membrane</keyword>
<dbReference type="Proteomes" id="UP000070444">
    <property type="component" value="Unassembled WGS sequence"/>
</dbReference>
<keyword evidence="1" id="KW-0812">Transmembrane</keyword>
<reference evidence="2 3" key="1">
    <citation type="journal article" date="2015" name="Genome Biol. Evol.">
        <title>Phylogenomic analyses indicate that early fungi evolved digesting cell walls of algal ancestors of land plants.</title>
        <authorList>
            <person name="Chang Y."/>
            <person name="Wang S."/>
            <person name="Sekimoto S."/>
            <person name="Aerts A.L."/>
            <person name="Choi C."/>
            <person name="Clum A."/>
            <person name="LaButti K.M."/>
            <person name="Lindquist E.A."/>
            <person name="Yee Ngan C."/>
            <person name="Ohm R.A."/>
            <person name="Salamov A.A."/>
            <person name="Grigoriev I.V."/>
            <person name="Spatafora J.W."/>
            <person name="Berbee M.L."/>
        </authorList>
    </citation>
    <scope>NUCLEOTIDE SEQUENCE [LARGE SCALE GENOMIC DNA]</scope>
    <source>
        <strain evidence="2 3">NRRL 28638</strain>
    </source>
</reference>
<protein>
    <submittedName>
        <fullName evidence="2">Uncharacterized protein</fullName>
    </submittedName>
</protein>
<keyword evidence="3" id="KW-1185">Reference proteome</keyword>
<accession>A0A137NW91</accession>
<dbReference type="AlphaFoldDB" id="A0A137NW91"/>
<name>A0A137NW91_CONC2</name>
<organism evidence="2 3">
    <name type="scientific">Conidiobolus coronatus (strain ATCC 28846 / CBS 209.66 / NRRL 28638)</name>
    <name type="common">Delacroixia coronata</name>
    <dbReference type="NCBI Taxonomy" id="796925"/>
    <lineage>
        <taxon>Eukaryota</taxon>
        <taxon>Fungi</taxon>
        <taxon>Fungi incertae sedis</taxon>
        <taxon>Zoopagomycota</taxon>
        <taxon>Entomophthoromycotina</taxon>
        <taxon>Entomophthoromycetes</taxon>
        <taxon>Entomophthorales</taxon>
        <taxon>Ancylistaceae</taxon>
        <taxon>Conidiobolus</taxon>
    </lineage>
</organism>